<evidence type="ECO:0000313" key="6">
    <source>
        <dbReference type="Proteomes" id="UP000752292"/>
    </source>
</evidence>
<dbReference type="EMBL" id="JACQRX010000203">
    <property type="protein sequence ID" value="MBI4251733.1"/>
    <property type="molecule type" value="Genomic_DNA"/>
</dbReference>
<organism evidence="5 6">
    <name type="scientific">Tectimicrobiota bacterium</name>
    <dbReference type="NCBI Taxonomy" id="2528274"/>
    <lineage>
        <taxon>Bacteria</taxon>
        <taxon>Pseudomonadati</taxon>
        <taxon>Nitrospinota/Tectimicrobiota group</taxon>
        <taxon>Candidatus Tectimicrobiota</taxon>
    </lineage>
</organism>
<dbReference type="InterPro" id="IPR022390">
    <property type="entry name" value="HBDC"/>
</dbReference>
<dbReference type="InterPro" id="IPR049383">
    <property type="entry name" value="UbiD-like_N"/>
</dbReference>
<name>A0A932ZU80_UNCTE</name>
<dbReference type="InterPro" id="IPR049381">
    <property type="entry name" value="UbiD-like_C"/>
</dbReference>
<proteinExistence type="inferred from homology"/>
<dbReference type="NCBIfam" id="TIGR00148">
    <property type="entry name" value="UbiD family decarboxylase"/>
    <property type="match status" value="1"/>
</dbReference>
<sequence length="487" mass="54102">MAYSSLSEFVQALERAGELHRVKAPVSVELEITEIADRCVKAGGPALLFERPVGPGGREYDIPILINAYASGKRMNMALGVESLDAVAEEVAELLEIKPPEGLIAKVKMLPKLARMASFSPKTVGSAPCQEIVETARPDLFSIPTLKCWPGDGGRYITFGHVYSRNPRTGRRNVGLYRVQLFDGTTAGMHMHLHHDGAQNFLDSTKMNRRMEMAVALGGDPVLVYAASTPLPPGLDELNLAGFLRRRSVELVRCKTVNVEVPADSDIVVEGYLEPGELRREGPFGDHTGWYSLADDYPVFRVTAITRRRRPIYPTTIVGKPPMEDYWLGSATGRIFLPLMKMQIPEIVDIHMPPEGVFHNMVIASIRKAFPYHARKVMYALWGMGQMSLAKVIVILDEDVDVHNVSEVAWKALGSIDPRRDLVFVDGPVDALEHASFLPHVGSKVGVDATRKWATEGFAREWPGEIVMSREMREQVARRWKEYGFGG</sequence>
<dbReference type="Pfam" id="PF20696">
    <property type="entry name" value="UbiD_C"/>
    <property type="match status" value="1"/>
</dbReference>
<protein>
    <submittedName>
        <fullName evidence="5">Menaquinone biosynthesis decarboxylase</fullName>
    </submittedName>
</protein>
<dbReference type="Proteomes" id="UP000752292">
    <property type="component" value="Unassembled WGS sequence"/>
</dbReference>
<feature type="domain" description="3-octaprenyl-4-hydroxybenzoate carboxy-lyase-like C-terminal" evidence="4">
    <location>
        <begin position="327"/>
        <end position="449"/>
    </location>
</feature>
<dbReference type="SUPFAM" id="SSF50475">
    <property type="entry name" value="FMN-binding split barrel"/>
    <property type="match status" value="1"/>
</dbReference>
<evidence type="ECO:0000259" key="3">
    <source>
        <dbReference type="Pfam" id="PF20695"/>
    </source>
</evidence>
<dbReference type="Pfam" id="PF01977">
    <property type="entry name" value="UbiD"/>
    <property type="match status" value="1"/>
</dbReference>
<evidence type="ECO:0000256" key="1">
    <source>
        <dbReference type="ARBA" id="ARBA00010021"/>
    </source>
</evidence>
<dbReference type="Gene3D" id="3.40.1670.10">
    <property type="entry name" value="UbiD C-terminal domain-like"/>
    <property type="match status" value="1"/>
</dbReference>
<dbReference type="InterPro" id="IPR002830">
    <property type="entry name" value="UbiD"/>
</dbReference>
<dbReference type="PANTHER" id="PTHR30108">
    <property type="entry name" value="3-OCTAPRENYL-4-HYDROXYBENZOATE CARBOXY-LYASE-RELATED"/>
    <property type="match status" value="1"/>
</dbReference>
<feature type="domain" description="3-octaprenyl-4-hydroxybenzoate carboxy-lyase-like Rift-related" evidence="2">
    <location>
        <begin position="124"/>
        <end position="321"/>
    </location>
</feature>
<accession>A0A932ZU80</accession>
<dbReference type="GO" id="GO:0008694">
    <property type="term" value="F:4-hydroxy-3-polyprenylbenzoate decarboxylase activity"/>
    <property type="evidence" value="ECO:0007669"/>
    <property type="project" value="TreeGrafter"/>
</dbReference>
<dbReference type="Pfam" id="PF20695">
    <property type="entry name" value="UbiD_N"/>
    <property type="match status" value="1"/>
</dbReference>
<dbReference type="GO" id="GO:0006744">
    <property type="term" value="P:ubiquinone biosynthetic process"/>
    <property type="evidence" value="ECO:0007669"/>
    <property type="project" value="TreeGrafter"/>
</dbReference>
<dbReference type="AlphaFoldDB" id="A0A932ZU80"/>
<reference evidence="5" key="1">
    <citation type="submission" date="2020-07" db="EMBL/GenBank/DDBJ databases">
        <title>Huge and variable diversity of episymbiotic CPR bacteria and DPANN archaea in groundwater ecosystems.</title>
        <authorList>
            <person name="He C.Y."/>
            <person name="Keren R."/>
            <person name="Whittaker M."/>
            <person name="Farag I.F."/>
            <person name="Doudna J."/>
            <person name="Cate J.H.D."/>
            <person name="Banfield J.F."/>
        </authorList>
    </citation>
    <scope>NUCLEOTIDE SEQUENCE</scope>
    <source>
        <strain evidence="5">NC_groundwater_1370_Ag_S-0.2um_69_93</strain>
    </source>
</reference>
<feature type="domain" description="3-octaprenyl-4-hydroxybenzoate carboxy-lyase-like N-terminal" evidence="3">
    <location>
        <begin position="11"/>
        <end position="89"/>
    </location>
</feature>
<dbReference type="PANTHER" id="PTHR30108:SF17">
    <property type="entry name" value="FERULIC ACID DECARBOXYLASE 1"/>
    <property type="match status" value="1"/>
</dbReference>
<comment type="caution">
    <text evidence="5">The sequence shown here is derived from an EMBL/GenBank/DDBJ whole genome shotgun (WGS) entry which is preliminary data.</text>
</comment>
<dbReference type="InterPro" id="IPR048304">
    <property type="entry name" value="UbiD_Rift_dom"/>
</dbReference>
<evidence type="ECO:0000313" key="5">
    <source>
        <dbReference type="EMBL" id="MBI4251733.1"/>
    </source>
</evidence>
<comment type="similarity">
    <text evidence="1">Belongs to the UbiD family.</text>
</comment>
<dbReference type="NCBIfam" id="TIGR03701">
    <property type="entry name" value="mena_SCO4490"/>
    <property type="match status" value="1"/>
</dbReference>
<dbReference type="GO" id="GO:0005829">
    <property type="term" value="C:cytosol"/>
    <property type="evidence" value="ECO:0007669"/>
    <property type="project" value="TreeGrafter"/>
</dbReference>
<dbReference type="SUPFAM" id="SSF143968">
    <property type="entry name" value="UbiD C-terminal domain-like"/>
    <property type="match status" value="1"/>
</dbReference>
<dbReference type="Gene3D" id="1.20.5.570">
    <property type="entry name" value="Single helix bin"/>
    <property type="match status" value="1"/>
</dbReference>
<evidence type="ECO:0000259" key="2">
    <source>
        <dbReference type="Pfam" id="PF01977"/>
    </source>
</evidence>
<evidence type="ECO:0000259" key="4">
    <source>
        <dbReference type="Pfam" id="PF20696"/>
    </source>
</evidence>
<gene>
    <name evidence="5" type="ORF">HY618_04665</name>
</gene>